<feature type="transmembrane region" description="Helical" evidence="1">
    <location>
        <begin position="119"/>
        <end position="140"/>
    </location>
</feature>
<feature type="transmembrane region" description="Helical" evidence="1">
    <location>
        <begin position="59"/>
        <end position="79"/>
    </location>
</feature>
<feature type="transmembrane region" description="Helical" evidence="1">
    <location>
        <begin position="212"/>
        <end position="233"/>
    </location>
</feature>
<dbReference type="AlphaFoldDB" id="A0A6J4PVG6"/>
<dbReference type="InterPro" id="IPR010640">
    <property type="entry name" value="Low_temperature_requirement_A"/>
</dbReference>
<feature type="transmembrane region" description="Helical" evidence="1">
    <location>
        <begin position="152"/>
        <end position="171"/>
    </location>
</feature>
<feature type="transmembrane region" description="Helical" evidence="1">
    <location>
        <begin position="289"/>
        <end position="307"/>
    </location>
</feature>
<keyword evidence="1" id="KW-0812">Transmembrane</keyword>
<accession>A0A6J4PVG6</accession>
<feature type="transmembrane region" description="Helical" evidence="1">
    <location>
        <begin position="239"/>
        <end position="259"/>
    </location>
</feature>
<organism evidence="2">
    <name type="scientific">uncultured Rubrobacteraceae bacterium</name>
    <dbReference type="NCBI Taxonomy" id="349277"/>
    <lineage>
        <taxon>Bacteria</taxon>
        <taxon>Bacillati</taxon>
        <taxon>Actinomycetota</taxon>
        <taxon>Rubrobacteria</taxon>
        <taxon>Rubrobacterales</taxon>
        <taxon>Rubrobacteraceae</taxon>
        <taxon>environmental samples</taxon>
    </lineage>
</organism>
<keyword evidence="1" id="KW-0472">Membrane</keyword>
<gene>
    <name evidence="2" type="ORF">AVDCRST_MAG78-1165</name>
</gene>
<feature type="transmembrane region" description="Helical" evidence="1">
    <location>
        <begin position="36"/>
        <end position="53"/>
    </location>
</feature>
<evidence type="ECO:0000313" key="2">
    <source>
        <dbReference type="EMBL" id="CAA9422915.1"/>
    </source>
</evidence>
<dbReference type="EMBL" id="CADCVB010000085">
    <property type="protein sequence ID" value="CAA9422915.1"/>
    <property type="molecule type" value="Genomic_DNA"/>
</dbReference>
<reference evidence="2" key="1">
    <citation type="submission" date="2020-02" db="EMBL/GenBank/DDBJ databases">
        <authorList>
            <person name="Meier V. D."/>
        </authorList>
    </citation>
    <scope>NUCLEOTIDE SEQUENCE</scope>
    <source>
        <strain evidence="2">AVDCRST_MAG78</strain>
    </source>
</reference>
<feature type="transmembrane region" description="Helical" evidence="1">
    <location>
        <begin position="319"/>
        <end position="338"/>
    </location>
</feature>
<dbReference type="Pfam" id="PF06772">
    <property type="entry name" value="LtrA"/>
    <property type="match status" value="1"/>
</dbReference>
<feature type="transmembrane region" description="Helical" evidence="1">
    <location>
        <begin position="91"/>
        <end position="113"/>
    </location>
</feature>
<sequence>MNPDSGGSTSQRRPAWRSPRLRVGEEGGRRATWLELFFDLVFVVAIAALAGFLHDHLTLGGFLGFALLLVPVGWAWMSFAYYSDQFDTDDTLFRVVMLVAMLASAVLAMNIGGALQGSSVGFVVANVVLRVLLVGLYAWAWHNATEARPMSARFATGFTLGALIWLASLLAPEPFRYGLWALALLFEMGMPVLGYSMVRSVPGHVSHMPERFGLFTLIVLGESIVVLTAAIVGTSWEPVSALTAAGGFAMAACLWWLYFDHVDEEAIGQSFTSGVAGVVRSHVWGYGHLAVWAGIAVASIGIEFAIAEASEPELAAGPRFAACGEVSLYLLAISAIHLATPKALRGDVVALRLVSAVVVAALAPLGVYLSPLVLVGLLALILVGLTAFEVSRPEHPPTAPAKVSSEL</sequence>
<evidence type="ECO:0000256" key="1">
    <source>
        <dbReference type="SAM" id="Phobius"/>
    </source>
</evidence>
<protein>
    <submittedName>
        <fullName evidence="2">Integral membrane protein</fullName>
    </submittedName>
</protein>
<dbReference type="PANTHER" id="PTHR36840">
    <property type="entry name" value="BLL5714 PROTEIN"/>
    <property type="match status" value="1"/>
</dbReference>
<proteinExistence type="predicted"/>
<name>A0A6J4PVG6_9ACTN</name>
<feature type="transmembrane region" description="Helical" evidence="1">
    <location>
        <begin position="177"/>
        <end position="200"/>
    </location>
</feature>
<dbReference type="PANTHER" id="PTHR36840:SF1">
    <property type="entry name" value="BLL5714 PROTEIN"/>
    <property type="match status" value="1"/>
</dbReference>
<keyword evidence="1" id="KW-1133">Transmembrane helix</keyword>